<dbReference type="RefSeq" id="YP_009481321.1">
    <property type="nucleotide sequence ID" value="NC_037665.1"/>
</dbReference>
<dbReference type="Proteomes" id="UP000249758">
    <property type="component" value="Segment"/>
</dbReference>
<gene>
    <name evidence="2" type="ORF">pmac_cds_637</name>
</gene>
<protein>
    <submittedName>
        <fullName evidence="2">Uncharacterized protein</fullName>
    </submittedName>
</protein>
<dbReference type="GeneID" id="36841780"/>
<evidence type="ECO:0000256" key="1">
    <source>
        <dbReference type="SAM" id="Phobius"/>
    </source>
</evidence>
<name>A0A2U7UG12_9VIRU</name>
<proteinExistence type="predicted"/>
<reference evidence="2" key="1">
    <citation type="journal article" date="2018" name="Nat. Commun.">
        <title>Diversity and evolution of the emerging Pandoraviridae family.</title>
        <authorList>
            <person name="Legendre M."/>
            <person name="Fabre E."/>
            <person name="Poirot O."/>
            <person name="Jeudy S."/>
            <person name="Lartigue A."/>
            <person name="Alempic J.M."/>
            <person name="Beucher L."/>
            <person name="Philippe N."/>
            <person name="Bertaux L."/>
            <person name="Christo-Foroux E."/>
            <person name="Labadie K."/>
            <person name="Coute Y."/>
            <person name="Abergel C."/>
            <person name="Claverie J.M."/>
        </authorList>
    </citation>
    <scope>NUCLEOTIDE SEQUENCE [LARGE SCALE GENOMIC DNA]</scope>
    <source>
        <strain evidence="2">Macleodensis</strain>
    </source>
</reference>
<organism evidence="2">
    <name type="scientific">Pandoravirus macleodensis</name>
    <dbReference type="NCBI Taxonomy" id="2107707"/>
    <lineage>
        <taxon>Viruses</taxon>
        <taxon>Pandoravirus</taxon>
    </lineage>
</organism>
<dbReference type="KEGG" id="vg:36841780"/>
<feature type="transmembrane region" description="Helical" evidence="1">
    <location>
        <begin position="107"/>
        <end position="127"/>
    </location>
</feature>
<accession>A0A2U7UG12</accession>
<keyword evidence="1" id="KW-0472">Membrane</keyword>
<sequence length="204" mass="21430">MDVSAWTTRWCRVLVLSVIAGMLIGGPPAEASPHSGCSVRAYADSCVDACCVWCPASNATTTTNITGLGMEMTAAAATSHGSCHDRSQAPCGAAGVSRPSWECYVELGVALGILAGVLASGAGLCYARRWWVRRRAARLGGAVVTSARSRERSVTMVDIPYAELEGGRLAYYASPYALAGNVEHALDDDGDKTDHARMGKCQTQ</sequence>
<keyword evidence="1" id="KW-1133">Transmembrane helix</keyword>
<keyword evidence="1" id="KW-0812">Transmembrane</keyword>
<dbReference type="EMBL" id="MG011691">
    <property type="protein sequence ID" value="AVK77325.1"/>
    <property type="molecule type" value="Genomic_DNA"/>
</dbReference>
<evidence type="ECO:0000313" key="2">
    <source>
        <dbReference type="EMBL" id="AVK77325.1"/>
    </source>
</evidence>